<sequence>MVLKGKVAVVTGGTAGLGQVVARVLADAGATVVSAARGASDTVGQFPVDVTDRASVDALFSAVQERHGGLDILVANAGINHPGPLATLPPEQWDEVLATNLTGVLNCVRAAVPLLRAAGDARIVTVSSLLGRRPIAGGGAYGVSKAALETLTRVLAAELAVDGITVNAVAPGVVDEGMGRAILGNDRLWNRLRGSLATDRPGTGAEVARAILFLASPDSSYVNGHVLNVDGGLNF</sequence>
<dbReference type="CDD" id="cd05233">
    <property type="entry name" value="SDR_c"/>
    <property type="match status" value="1"/>
</dbReference>
<evidence type="ECO:0000313" key="5">
    <source>
        <dbReference type="Proteomes" id="UP000003448"/>
    </source>
</evidence>
<dbReference type="SUPFAM" id="SSF51735">
    <property type="entry name" value="NAD(P)-binding Rossmann-fold domains"/>
    <property type="match status" value="1"/>
</dbReference>
<keyword evidence="2" id="KW-0560">Oxidoreductase</keyword>
<keyword evidence="5" id="KW-1185">Reference proteome</keyword>
<comment type="similarity">
    <text evidence="1">Belongs to the short-chain dehydrogenases/reductases (SDR) family.</text>
</comment>
<organism evidence="4 5">
    <name type="scientific">Micromonospora lupini str. Lupac 08</name>
    <dbReference type="NCBI Taxonomy" id="1150864"/>
    <lineage>
        <taxon>Bacteria</taxon>
        <taxon>Bacillati</taxon>
        <taxon>Actinomycetota</taxon>
        <taxon>Actinomycetes</taxon>
        <taxon>Micromonosporales</taxon>
        <taxon>Micromonosporaceae</taxon>
        <taxon>Micromonospora</taxon>
    </lineage>
</organism>
<dbReference type="PROSITE" id="PS00061">
    <property type="entry name" value="ADH_SHORT"/>
    <property type="match status" value="1"/>
</dbReference>
<accession>I0L7G1</accession>
<dbReference type="STRING" id="1150864.MILUP08_44633"/>
<proteinExistence type="inferred from homology"/>
<dbReference type="InterPro" id="IPR057326">
    <property type="entry name" value="KR_dom"/>
</dbReference>
<dbReference type="EMBL" id="CAIE01000036">
    <property type="protein sequence ID" value="CCH19758.1"/>
    <property type="molecule type" value="Genomic_DNA"/>
</dbReference>
<dbReference type="Pfam" id="PF13561">
    <property type="entry name" value="adh_short_C2"/>
    <property type="match status" value="1"/>
</dbReference>
<dbReference type="Proteomes" id="UP000003448">
    <property type="component" value="Unassembled WGS sequence"/>
</dbReference>
<protein>
    <submittedName>
        <fullName evidence="4">3-oxoacyl-(Acyl-carrier-protein) reductase</fullName>
    </submittedName>
</protein>
<name>I0L7G1_9ACTN</name>
<gene>
    <name evidence="4" type="ORF">MILUP08_44633</name>
</gene>
<dbReference type="RefSeq" id="WP_007462158.1">
    <property type="nucleotide sequence ID" value="NZ_HF570108.1"/>
</dbReference>
<dbReference type="InterPro" id="IPR020904">
    <property type="entry name" value="Sc_DH/Rdtase_CS"/>
</dbReference>
<dbReference type="PRINTS" id="PR00080">
    <property type="entry name" value="SDRFAMILY"/>
</dbReference>
<dbReference type="OrthoDB" id="9803333at2"/>
<dbReference type="SMART" id="SM00822">
    <property type="entry name" value="PKS_KR"/>
    <property type="match status" value="1"/>
</dbReference>
<reference evidence="4 5" key="1">
    <citation type="journal article" date="2012" name="J. Bacteriol.">
        <title>Genome Sequence of Micromonospora lupini Lupac 08, Isolated from Root Nodules of Lupinus angustifolius.</title>
        <authorList>
            <person name="Alonso-Vega P."/>
            <person name="Normand P."/>
            <person name="Bacigalupe R."/>
            <person name="Pujic P."/>
            <person name="Lajus A."/>
            <person name="Vallenet D."/>
            <person name="Carro L."/>
            <person name="Coll P."/>
            <person name="Trujillo M.E."/>
        </authorList>
    </citation>
    <scope>NUCLEOTIDE SEQUENCE [LARGE SCALE GENOMIC DNA]</scope>
    <source>
        <strain evidence="4 5">Lupac 08</strain>
    </source>
</reference>
<dbReference type="PANTHER" id="PTHR42760:SF40">
    <property type="entry name" value="3-OXOACYL-[ACYL-CARRIER-PROTEIN] REDUCTASE, CHLOROPLASTIC"/>
    <property type="match status" value="1"/>
</dbReference>
<dbReference type="FunFam" id="3.40.50.720:FF:000084">
    <property type="entry name" value="Short-chain dehydrogenase reductase"/>
    <property type="match status" value="1"/>
</dbReference>
<dbReference type="PANTHER" id="PTHR42760">
    <property type="entry name" value="SHORT-CHAIN DEHYDROGENASES/REDUCTASES FAMILY MEMBER"/>
    <property type="match status" value="1"/>
</dbReference>
<dbReference type="AlphaFoldDB" id="I0L7G1"/>
<evidence type="ECO:0000259" key="3">
    <source>
        <dbReference type="SMART" id="SM00822"/>
    </source>
</evidence>
<dbReference type="GO" id="GO:0030497">
    <property type="term" value="P:fatty acid elongation"/>
    <property type="evidence" value="ECO:0007669"/>
    <property type="project" value="TreeGrafter"/>
</dbReference>
<dbReference type="PRINTS" id="PR00081">
    <property type="entry name" value="GDHRDH"/>
</dbReference>
<feature type="domain" description="Ketoreductase" evidence="3">
    <location>
        <begin position="6"/>
        <end position="172"/>
    </location>
</feature>
<evidence type="ECO:0000313" key="4">
    <source>
        <dbReference type="EMBL" id="CCH19758.1"/>
    </source>
</evidence>
<evidence type="ECO:0000256" key="1">
    <source>
        <dbReference type="ARBA" id="ARBA00006484"/>
    </source>
</evidence>
<dbReference type="InterPro" id="IPR036291">
    <property type="entry name" value="NAD(P)-bd_dom_sf"/>
</dbReference>
<dbReference type="eggNOG" id="COG1028">
    <property type="taxonomic scope" value="Bacteria"/>
</dbReference>
<evidence type="ECO:0000256" key="2">
    <source>
        <dbReference type="ARBA" id="ARBA00023002"/>
    </source>
</evidence>
<dbReference type="GO" id="GO:0016616">
    <property type="term" value="F:oxidoreductase activity, acting on the CH-OH group of donors, NAD or NADP as acceptor"/>
    <property type="evidence" value="ECO:0007669"/>
    <property type="project" value="UniProtKB-ARBA"/>
</dbReference>
<dbReference type="Gene3D" id="3.40.50.720">
    <property type="entry name" value="NAD(P)-binding Rossmann-like Domain"/>
    <property type="match status" value="1"/>
</dbReference>
<dbReference type="InterPro" id="IPR002347">
    <property type="entry name" value="SDR_fam"/>
</dbReference>